<dbReference type="EMBL" id="CP018135">
    <property type="protein sequence ID" value="APF40731.1"/>
    <property type="molecule type" value="Genomic_DNA"/>
</dbReference>
<keyword evidence="1" id="KW-1133">Transmembrane helix</keyword>
<name>A0A1L2ZNZ0_9MICC</name>
<reference evidence="2 3" key="1">
    <citation type="submission" date="2016-11" db="EMBL/GenBank/DDBJ databases">
        <title>Genome sequencing of Zhihengliuella aestuarii B18 antagonistic to Plasmodiophora brassicae.</title>
        <authorList>
            <person name="Luo Y."/>
        </authorList>
    </citation>
    <scope>NUCLEOTIDE SEQUENCE [LARGE SCALE GENOMIC DNA]</scope>
    <source>
        <strain evidence="2 3">B18</strain>
    </source>
</reference>
<dbReference type="Proteomes" id="UP000183530">
    <property type="component" value="Chromosome"/>
</dbReference>
<sequence length="71" mass="7032">MIGGVVATAVMGVLVILMVPTVVGTAVGVLLMGLGIFPVMALAKERAVRLGLAAMIAGYAAIAVGIALLVR</sequence>
<keyword evidence="1" id="KW-0812">Transmembrane</keyword>
<keyword evidence="3" id="KW-1185">Reference proteome</keyword>
<keyword evidence="1" id="KW-0472">Membrane</keyword>
<accession>A0A1L2ZNZ0</accession>
<protein>
    <submittedName>
        <fullName evidence="2">Uncharacterized protein</fullName>
    </submittedName>
</protein>
<feature type="transmembrane region" description="Helical" evidence="1">
    <location>
        <begin position="6"/>
        <end position="37"/>
    </location>
</feature>
<proteinExistence type="predicted"/>
<dbReference type="AlphaFoldDB" id="A0A1L2ZNZ0"/>
<gene>
    <name evidence="2" type="ORF">BHE16_06580</name>
</gene>
<evidence type="ECO:0000313" key="3">
    <source>
        <dbReference type="Proteomes" id="UP000183530"/>
    </source>
</evidence>
<evidence type="ECO:0000256" key="1">
    <source>
        <dbReference type="SAM" id="Phobius"/>
    </source>
</evidence>
<organism evidence="2 3">
    <name type="scientific">Neomicrococcus aestuarii</name>
    <dbReference type="NCBI Taxonomy" id="556325"/>
    <lineage>
        <taxon>Bacteria</taxon>
        <taxon>Bacillati</taxon>
        <taxon>Actinomycetota</taxon>
        <taxon>Actinomycetes</taxon>
        <taxon>Micrococcales</taxon>
        <taxon>Micrococcaceae</taxon>
        <taxon>Neomicrococcus</taxon>
    </lineage>
</organism>
<dbReference type="KEGG" id="nae:BHE16_06580"/>
<evidence type="ECO:0000313" key="2">
    <source>
        <dbReference type="EMBL" id="APF40731.1"/>
    </source>
</evidence>
<feature type="transmembrane region" description="Helical" evidence="1">
    <location>
        <begin position="49"/>
        <end position="70"/>
    </location>
</feature>